<keyword evidence="12" id="KW-0131">Cell cycle</keyword>
<keyword evidence="6" id="KW-0560">Oxidoreductase</keyword>
<evidence type="ECO:0000256" key="8">
    <source>
        <dbReference type="ARBA" id="ARBA00023015"/>
    </source>
</evidence>
<feature type="region of interest" description="Disordered" evidence="14">
    <location>
        <begin position="807"/>
        <end position="839"/>
    </location>
</feature>
<comment type="caution">
    <text evidence="16">The sequence shown here is derived from an EMBL/GenBank/DDBJ whole genome shotgun (WGS) entry which is preliminary data.</text>
</comment>
<keyword evidence="7" id="KW-0408">Iron</keyword>
<dbReference type="GO" id="GO:0048511">
    <property type="term" value="P:rhythmic process"/>
    <property type="evidence" value="ECO:0007669"/>
    <property type="project" value="UniProtKB-KW"/>
</dbReference>
<dbReference type="Proteomes" id="UP000289886">
    <property type="component" value="Unassembled WGS sequence"/>
</dbReference>
<evidence type="ECO:0000256" key="5">
    <source>
        <dbReference type="ARBA" id="ARBA00022964"/>
    </source>
</evidence>
<evidence type="ECO:0000256" key="10">
    <source>
        <dbReference type="ARBA" id="ARBA00023163"/>
    </source>
</evidence>
<gene>
    <name evidence="16" type="ORF">EOD39_0251</name>
</gene>
<dbReference type="Pfam" id="PF13621">
    <property type="entry name" value="Cupin_8"/>
    <property type="match status" value="1"/>
</dbReference>
<feature type="domain" description="JmjC" evidence="15">
    <location>
        <begin position="247"/>
        <end position="419"/>
    </location>
</feature>
<protein>
    <recommendedName>
        <fullName evidence="13">JmjC domain-containing protein 5</fullName>
    </recommendedName>
</protein>
<feature type="region of interest" description="Disordered" evidence="14">
    <location>
        <begin position="144"/>
        <end position="164"/>
    </location>
</feature>
<evidence type="ECO:0000313" key="16">
    <source>
        <dbReference type="EMBL" id="RXM32497.1"/>
    </source>
</evidence>
<dbReference type="GO" id="GO:0032259">
    <property type="term" value="P:methylation"/>
    <property type="evidence" value="ECO:0007669"/>
    <property type="project" value="UniProtKB-KW"/>
</dbReference>
<dbReference type="InterPro" id="IPR003347">
    <property type="entry name" value="JmjC_dom"/>
</dbReference>
<keyword evidence="9" id="KW-0090">Biological rhythms</keyword>
<evidence type="ECO:0000256" key="4">
    <source>
        <dbReference type="ARBA" id="ARBA00022853"/>
    </source>
</evidence>
<name>A0A444UBC3_ACIRT</name>
<sequence length="891" mass="98157">MSSSLWIEIKSALPASKAEFALDFSEKIDSSLVSLLLQARDLLYEGADAAAECLQTSQIILDYSWEKLNTGTWRDVDKEWRRVYSHGCLFKAACLCQSGASQDSVAEAIKTCDLGLLMGAAIMDNVLGRLINVLQKHVPGRKRALHDEDLDESRKKPRTESVVTPGIKPEAAVSRIHCPSLEHFRTNYLIPQKPVIVQGIIEHWPALKERQWSIGYIRQAAGCRTVPVELGSRYTDEEWSQTLLTVNDFIDKYILCQIPELKRDICIPDYCCLGEGDEEDITINAWFGPGGTVSPLHQDPQNNFLAQVVGSKYIRLYSPDETEKLYPHQSQLLHNTSQVEVENPDLQRFPDFAKAQFQECVLHPGEVLFIPVKVQSLNPNLCEKSAPDFHGFDDYDQTSIFIKQTAGEQHQAVETAPEYQGCPFSCDSDGYYPSSINTYTLTLNRSDEGQPLGFELMQGFQAGAAGSNVKIDTHVGYTSVDNCASMESKSNPADLGIEEQDSPSAGLTVHGRRESHVKDWRGSEESFNSSKSRYKHTSYSWVSVKQEIASHKASSPGLVLNVIPHECPHLNRTGLKSNVSVICCDLSYRTLESLVHEPAPDQSADNATVQQLPNHKSHLTSPVPPAFHTAPVKDSVQLSAPAVMNIYEYQPFKSCVACPIPNQNSRLPTSVSWLGDGLSVTCSGPLNKEAWEPVNSRLPSPGTVEVIDGYQSYDALAGIIQSAFSRAPAAEHRQIKNSTDHGSSADRRVCCDQAYKSVQSLLEMTARELPFIKTMEQAGNGEDKEVDSYPILDFTASNSCVSEYQSVRSTVAEGDASQAPSDPGNPSRPCTRETQETLSENLISTSPSSFSAHTPAHDISKTVSHASHLPCAHEYHSVTNPAKNTAEEHDG</sequence>
<keyword evidence="4" id="KW-0156">Chromatin regulator</keyword>
<comment type="cofactor">
    <cofactor evidence="1">
        <name>Fe(2+)</name>
        <dbReference type="ChEBI" id="CHEBI:29033"/>
    </cofactor>
</comment>
<dbReference type="GO" id="GO:0005634">
    <property type="term" value="C:nucleus"/>
    <property type="evidence" value="ECO:0007669"/>
    <property type="project" value="UniProtKB-SubCell"/>
</dbReference>
<keyword evidence="11" id="KW-0539">Nucleus</keyword>
<dbReference type="AlphaFoldDB" id="A0A444UBC3"/>
<evidence type="ECO:0000256" key="12">
    <source>
        <dbReference type="ARBA" id="ARBA00023306"/>
    </source>
</evidence>
<dbReference type="PROSITE" id="PS51184">
    <property type="entry name" value="JMJC"/>
    <property type="match status" value="1"/>
</dbReference>
<keyword evidence="16" id="KW-0489">Methyltransferase</keyword>
<evidence type="ECO:0000256" key="14">
    <source>
        <dbReference type="SAM" id="MobiDB-lite"/>
    </source>
</evidence>
<dbReference type="PANTHER" id="PTHR12461">
    <property type="entry name" value="HYPOXIA-INDUCIBLE FACTOR 1 ALPHA INHIBITOR-RELATED"/>
    <property type="match status" value="1"/>
</dbReference>
<evidence type="ECO:0000256" key="6">
    <source>
        <dbReference type="ARBA" id="ARBA00023002"/>
    </source>
</evidence>
<evidence type="ECO:0000256" key="3">
    <source>
        <dbReference type="ARBA" id="ARBA00022723"/>
    </source>
</evidence>
<evidence type="ECO:0000256" key="13">
    <source>
        <dbReference type="ARBA" id="ARBA00049800"/>
    </source>
</evidence>
<keyword evidence="16" id="KW-0808">Transferase</keyword>
<keyword evidence="17" id="KW-1185">Reference proteome</keyword>
<dbReference type="InterPro" id="IPR041667">
    <property type="entry name" value="Cupin_8"/>
</dbReference>
<dbReference type="GO" id="GO:0046872">
    <property type="term" value="F:metal ion binding"/>
    <property type="evidence" value="ECO:0007669"/>
    <property type="project" value="UniProtKB-KW"/>
</dbReference>
<keyword evidence="3" id="KW-0479">Metal-binding</keyword>
<dbReference type="Gene3D" id="2.60.120.650">
    <property type="entry name" value="Cupin"/>
    <property type="match status" value="1"/>
</dbReference>
<evidence type="ECO:0000256" key="2">
    <source>
        <dbReference type="ARBA" id="ARBA00004123"/>
    </source>
</evidence>
<evidence type="ECO:0000256" key="9">
    <source>
        <dbReference type="ARBA" id="ARBA00023108"/>
    </source>
</evidence>
<evidence type="ECO:0000256" key="7">
    <source>
        <dbReference type="ARBA" id="ARBA00023004"/>
    </source>
</evidence>
<dbReference type="PANTHER" id="PTHR12461:SF106">
    <property type="entry name" value="BIFUNCTIONAL PEPTIDASE AND ARGINYL-HYDROXYLASE JMJD5"/>
    <property type="match status" value="1"/>
</dbReference>
<reference evidence="16 17" key="1">
    <citation type="submission" date="2019-01" db="EMBL/GenBank/DDBJ databases">
        <title>Draft Genome and Complete Hox-Cluster Characterization of the Sterlet Sturgeon (Acipenser ruthenus).</title>
        <authorList>
            <person name="Wei Q."/>
        </authorList>
    </citation>
    <scope>NUCLEOTIDE SEQUENCE [LARGE SCALE GENOMIC DNA]</scope>
    <source>
        <strain evidence="16">WHYD16114868_AA</strain>
        <tissue evidence="16">Blood</tissue>
    </source>
</reference>
<evidence type="ECO:0000256" key="1">
    <source>
        <dbReference type="ARBA" id="ARBA00001954"/>
    </source>
</evidence>
<proteinExistence type="predicted"/>
<keyword evidence="8" id="KW-0805">Transcription regulation</keyword>
<organism evidence="16 17">
    <name type="scientific">Acipenser ruthenus</name>
    <name type="common">Sterlet sturgeon</name>
    <dbReference type="NCBI Taxonomy" id="7906"/>
    <lineage>
        <taxon>Eukaryota</taxon>
        <taxon>Metazoa</taxon>
        <taxon>Chordata</taxon>
        <taxon>Craniata</taxon>
        <taxon>Vertebrata</taxon>
        <taxon>Euteleostomi</taxon>
        <taxon>Actinopterygii</taxon>
        <taxon>Chondrostei</taxon>
        <taxon>Acipenseriformes</taxon>
        <taxon>Acipenseridae</taxon>
        <taxon>Acipenser</taxon>
    </lineage>
</organism>
<accession>A0A444UBC3</accession>
<dbReference type="InterPro" id="IPR056520">
    <property type="entry name" value="ARM_KDM8_N"/>
</dbReference>
<evidence type="ECO:0000313" key="17">
    <source>
        <dbReference type="Proteomes" id="UP000289886"/>
    </source>
</evidence>
<dbReference type="Pfam" id="PF24472">
    <property type="entry name" value="ARM_KDM8_N"/>
    <property type="match status" value="1"/>
</dbReference>
<feature type="region of interest" description="Disordered" evidence="14">
    <location>
        <begin position="492"/>
        <end position="516"/>
    </location>
</feature>
<dbReference type="GO" id="GO:0008168">
    <property type="term" value="F:methyltransferase activity"/>
    <property type="evidence" value="ECO:0007669"/>
    <property type="project" value="UniProtKB-KW"/>
</dbReference>
<comment type="subcellular location">
    <subcellularLocation>
        <location evidence="2">Nucleus</location>
    </subcellularLocation>
</comment>
<keyword evidence="5" id="KW-0223">Dioxygenase</keyword>
<keyword evidence="10" id="KW-0804">Transcription</keyword>
<dbReference type="SMART" id="SM00558">
    <property type="entry name" value="JmjC"/>
    <property type="match status" value="1"/>
</dbReference>
<evidence type="ECO:0000256" key="11">
    <source>
        <dbReference type="ARBA" id="ARBA00023242"/>
    </source>
</evidence>
<evidence type="ECO:0000259" key="15">
    <source>
        <dbReference type="PROSITE" id="PS51184"/>
    </source>
</evidence>
<dbReference type="GO" id="GO:0051864">
    <property type="term" value="F:histone H3K36 demethylase activity"/>
    <property type="evidence" value="ECO:0007669"/>
    <property type="project" value="TreeGrafter"/>
</dbReference>
<dbReference type="SUPFAM" id="SSF51197">
    <property type="entry name" value="Clavaminate synthase-like"/>
    <property type="match status" value="1"/>
</dbReference>
<dbReference type="EMBL" id="SCEB01214897">
    <property type="protein sequence ID" value="RXM32497.1"/>
    <property type="molecule type" value="Genomic_DNA"/>
</dbReference>